<dbReference type="OrthoDB" id="167602at2759"/>
<protein>
    <submittedName>
        <fullName evidence="2">Uncharacterized protein</fullName>
    </submittedName>
</protein>
<evidence type="ECO:0000313" key="2">
    <source>
        <dbReference type="EMBL" id="KAG7394694.1"/>
    </source>
</evidence>
<keyword evidence="3" id="KW-1185">Reference proteome</keyword>
<evidence type="ECO:0000313" key="3">
    <source>
        <dbReference type="Proteomes" id="UP000693981"/>
    </source>
</evidence>
<dbReference type="AlphaFoldDB" id="A0A8T1WQ78"/>
<dbReference type="EMBL" id="JAGDFL010000254">
    <property type="protein sequence ID" value="KAG7394694.1"/>
    <property type="molecule type" value="Genomic_DNA"/>
</dbReference>
<feature type="compositionally biased region" description="Basic and acidic residues" evidence="1">
    <location>
        <begin position="19"/>
        <end position="28"/>
    </location>
</feature>
<sequence>MQLSELSPLETPPQKPQPKRQETEEERQRRRSASYARMLTRMKRHYEAVQVNGSHAHPATAPPRRQRAVRRAKSVASHHFRADLANDSHVETALVVTDLVSADPFKNDPVNSKAADLTVDLAYLNVYKDAR</sequence>
<accession>A0A8T1WQ78</accession>
<dbReference type="Proteomes" id="UP000693981">
    <property type="component" value="Unassembled WGS sequence"/>
</dbReference>
<gene>
    <name evidence="2" type="ORF">PHYBOEH_004818</name>
</gene>
<organism evidence="2 3">
    <name type="scientific">Phytophthora boehmeriae</name>
    <dbReference type="NCBI Taxonomy" id="109152"/>
    <lineage>
        <taxon>Eukaryota</taxon>
        <taxon>Sar</taxon>
        <taxon>Stramenopiles</taxon>
        <taxon>Oomycota</taxon>
        <taxon>Peronosporomycetes</taxon>
        <taxon>Peronosporales</taxon>
        <taxon>Peronosporaceae</taxon>
        <taxon>Phytophthora</taxon>
    </lineage>
</organism>
<evidence type="ECO:0000256" key="1">
    <source>
        <dbReference type="SAM" id="MobiDB-lite"/>
    </source>
</evidence>
<proteinExistence type="predicted"/>
<reference evidence="2" key="1">
    <citation type="submission" date="2021-02" db="EMBL/GenBank/DDBJ databases">
        <authorList>
            <person name="Palmer J.M."/>
        </authorList>
    </citation>
    <scope>NUCLEOTIDE SEQUENCE</scope>
    <source>
        <strain evidence="2">SCRP23</strain>
    </source>
</reference>
<name>A0A8T1WQ78_9STRA</name>
<comment type="caution">
    <text evidence="2">The sequence shown here is derived from an EMBL/GenBank/DDBJ whole genome shotgun (WGS) entry which is preliminary data.</text>
</comment>
<feature type="region of interest" description="Disordered" evidence="1">
    <location>
        <begin position="1"/>
        <end position="34"/>
    </location>
</feature>